<sequence length="62" mass="7517">YPTFQSLYTQRKNHASYAHEGNSEIIPPKELRKYEYHRLASFFKRDGYGNFPGRVNFFLRWS</sequence>
<protein>
    <submittedName>
        <fullName evidence="1">Uncharacterized protein</fullName>
    </submittedName>
</protein>
<name>A0A8J2IXW8_9HEXA</name>
<dbReference type="Proteomes" id="UP000708208">
    <property type="component" value="Unassembled WGS sequence"/>
</dbReference>
<comment type="caution">
    <text evidence="1">The sequence shown here is derived from an EMBL/GenBank/DDBJ whole genome shotgun (WGS) entry which is preliminary data.</text>
</comment>
<evidence type="ECO:0000313" key="1">
    <source>
        <dbReference type="EMBL" id="CAG7645963.1"/>
    </source>
</evidence>
<dbReference type="AlphaFoldDB" id="A0A8J2IXW8"/>
<gene>
    <name evidence="1" type="ORF">AFUS01_LOCUS564</name>
</gene>
<proteinExistence type="predicted"/>
<keyword evidence="2" id="KW-1185">Reference proteome</keyword>
<reference evidence="1" key="1">
    <citation type="submission" date="2021-06" db="EMBL/GenBank/DDBJ databases">
        <authorList>
            <person name="Hodson N. C."/>
            <person name="Mongue J. A."/>
            <person name="Jaron S. K."/>
        </authorList>
    </citation>
    <scope>NUCLEOTIDE SEQUENCE</scope>
</reference>
<dbReference type="EMBL" id="CAJVCH010002789">
    <property type="protein sequence ID" value="CAG7645963.1"/>
    <property type="molecule type" value="Genomic_DNA"/>
</dbReference>
<evidence type="ECO:0000313" key="2">
    <source>
        <dbReference type="Proteomes" id="UP000708208"/>
    </source>
</evidence>
<accession>A0A8J2IXW8</accession>
<organism evidence="1 2">
    <name type="scientific">Allacma fusca</name>
    <dbReference type="NCBI Taxonomy" id="39272"/>
    <lineage>
        <taxon>Eukaryota</taxon>
        <taxon>Metazoa</taxon>
        <taxon>Ecdysozoa</taxon>
        <taxon>Arthropoda</taxon>
        <taxon>Hexapoda</taxon>
        <taxon>Collembola</taxon>
        <taxon>Symphypleona</taxon>
        <taxon>Sminthuridae</taxon>
        <taxon>Allacma</taxon>
    </lineage>
</organism>
<feature type="non-terminal residue" evidence="1">
    <location>
        <position position="1"/>
    </location>
</feature>